<comment type="pathway">
    <text evidence="1">Cofactor biosynthesis; coenzyme A biosynthesis.</text>
</comment>
<dbReference type="AlphaFoldDB" id="A0A9E7UMJ3"/>
<keyword evidence="1" id="KW-0067">ATP-binding</keyword>
<dbReference type="GeneID" id="58978581"/>
<dbReference type="PANTHER" id="PTHR42282:SF1">
    <property type="entry name" value="PANTOATE KINASE"/>
    <property type="match status" value="1"/>
</dbReference>
<keyword evidence="1" id="KW-0173">Coenzyme A biosynthesis</keyword>
<dbReference type="PANTHER" id="PTHR42282">
    <property type="entry name" value="PANTOATE KINASE-RELATED"/>
    <property type="match status" value="1"/>
</dbReference>
<dbReference type="Proteomes" id="UP001065373">
    <property type="component" value="Chromosome"/>
</dbReference>
<dbReference type="EMBL" id="JAXUHJ010000008">
    <property type="protein sequence ID" value="MEJ8542553.1"/>
    <property type="molecule type" value="Genomic_DNA"/>
</dbReference>
<dbReference type="Proteomes" id="UP001369247">
    <property type="component" value="Unassembled WGS sequence"/>
</dbReference>
<proteinExistence type="inferred from homology"/>
<reference evidence="5" key="1">
    <citation type="submission" date="2022-09" db="EMBL/GenBank/DDBJ databases">
        <title>Characterization of three MwoI isoschizomers from sequenced genome and metagenomes.</title>
        <authorList>
            <person name="Fomenkov A."/>
            <person name="Xu S.Y."/>
            <person name="Roberts R.J."/>
        </authorList>
    </citation>
    <scope>NUCLEOTIDE SEQUENCE</scope>
    <source>
        <strain evidence="5">DSM 2970</strain>
    </source>
</reference>
<feature type="domain" description="GHMP kinase N-terminal" evidence="2">
    <location>
        <begin position="68"/>
        <end position="150"/>
    </location>
</feature>
<organism evidence="5">
    <name type="scientific">Methanothermobacter wolfeii</name>
    <name type="common">Methanobacterium wolfei</name>
    <dbReference type="NCBI Taxonomy" id="145261"/>
    <lineage>
        <taxon>Archaea</taxon>
        <taxon>Methanobacteriati</taxon>
        <taxon>Methanobacteriota</taxon>
        <taxon>Methanomada group</taxon>
        <taxon>Methanobacteria</taxon>
        <taxon>Methanobacteriales</taxon>
        <taxon>Methanobacteriaceae</taxon>
        <taxon>Methanothermobacter</taxon>
    </lineage>
</organism>
<dbReference type="EC" id="2.7.1.169" evidence="1"/>
<sequence length="287" mass="30748">MKAAVFVPSHITGFFEIIRKDDPLRTGSRGAGVVLDRGVMTRVRALRSEDKTRVVINGRTVKDDPVTRRAVELLREHTGFRGGIKVCHKIQVPVGCGFGTSAACALGTILAAVRELELPVTVNTAGAIAHRVEVELGTGLGDLIAELTGGIVIRTREGPPGYGVTDRIVDQGLHVISLTLGELDTSSIITDAGHVERINRTASGMMKKLLKEPSPELFMRLSREFAERTGLINPELREMADSMAEDTVGASMAMLGNTVFALSENPDTEIEGATVSGIDFSGARFID</sequence>
<dbReference type="GO" id="GO:0016301">
    <property type="term" value="F:kinase activity"/>
    <property type="evidence" value="ECO:0007669"/>
    <property type="project" value="UniProtKB-UniRule"/>
</dbReference>
<dbReference type="InterPro" id="IPR006204">
    <property type="entry name" value="GHMP_kinase_N_dom"/>
</dbReference>
<keyword evidence="6" id="KW-1185">Reference proteome</keyword>
<evidence type="ECO:0000259" key="3">
    <source>
        <dbReference type="Pfam" id="PF08544"/>
    </source>
</evidence>
<reference evidence="4 6" key="2">
    <citation type="submission" date="2023-12" db="EMBL/GenBank/DDBJ databases">
        <title>Phenotypic and Genomic Characterization of Methanothermobacter wolfeii Strain BSEL, a CO2-Capturing Archaeon with Minimal Nutrient Requirements.</title>
        <authorList>
            <person name="Ale Enriquez F."/>
            <person name="Ahring B.K."/>
        </authorList>
    </citation>
    <scope>NUCLEOTIDE SEQUENCE [LARGE SCALE GENOMIC DNA]</scope>
    <source>
        <strain evidence="4 6">BSEL-1</strain>
    </source>
</reference>
<dbReference type="Pfam" id="PF00288">
    <property type="entry name" value="GHMP_kinases_N"/>
    <property type="match status" value="1"/>
</dbReference>
<dbReference type="GO" id="GO:0015937">
    <property type="term" value="P:coenzyme A biosynthetic process"/>
    <property type="evidence" value="ECO:0007669"/>
    <property type="project" value="UniProtKB-UniRule"/>
</dbReference>
<dbReference type="InterPro" id="IPR014721">
    <property type="entry name" value="Ribsml_uS5_D2-typ_fold_subgr"/>
</dbReference>
<protein>
    <recommendedName>
        <fullName evidence="1">Pantoate kinase</fullName>
        <shortName evidence="1">PoK</shortName>
        <ecNumber evidence="1">2.7.1.169</ecNumber>
    </recommendedName>
</protein>
<dbReference type="EMBL" id="CP104550">
    <property type="protein sequence ID" value="UXH30876.1"/>
    <property type="molecule type" value="Genomic_DNA"/>
</dbReference>
<accession>A0A9E7UMJ3</accession>
<evidence type="ECO:0000259" key="2">
    <source>
        <dbReference type="Pfam" id="PF00288"/>
    </source>
</evidence>
<evidence type="ECO:0000313" key="5">
    <source>
        <dbReference type="EMBL" id="UXH30876.1"/>
    </source>
</evidence>
<keyword evidence="1" id="KW-0547">Nucleotide-binding</keyword>
<dbReference type="InterPro" id="IPR013750">
    <property type="entry name" value="GHMP_kinase_C_dom"/>
</dbReference>
<dbReference type="GO" id="GO:0005524">
    <property type="term" value="F:ATP binding"/>
    <property type="evidence" value="ECO:0007669"/>
    <property type="project" value="UniProtKB-KW"/>
</dbReference>
<comment type="function">
    <text evidence="1">Phosphorylates (R)-pantoate to form (R)-4-phosphopantoate in the CoA biosynthesis pathway.</text>
</comment>
<dbReference type="PIRSF" id="PIRSF016896">
    <property type="entry name" value="GHMP_arc_MJ0969"/>
    <property type="match status" value="1"/>
</dbReference>
<gene>
    <name evidence="5" type="ORF">N5910_04810</name>
    <name evidence="4" type="ORF">U2150_03480</name>
</gene>
<dbReference type="InterPro" id="IPR020568">
    <property type="entry name" value="Ribosomal_Su5_D2-typ_SF"/>
</dbReference>
<feature type="domain" description="GHMP kinase C-terminal" evidence="3">
    <location>
        <begin position="206"/>
        <end position="268"/>
    </location>
</feature>
<evidence type="ECO:0000256" key="1">
    <source>
        <dbReference type="HAMAP-Rule" id="MF_02223"/>
    </source>
</evidence>
<keyword evidence="1" id="KW-0808">Transferase</keyword>
<dbReference type="InterPro" id="IPR012043">
    <property type="entry name" value="PoK"/>
</dbReference>
<dbReference type="HAMAP" id="MF_02223">
    <property type="entry name" value="Pantoate_kinase"/>
    <property type="match status" value="1"/>
</dbReference>
<dbReference type="Gene3D" id="3.30.230.10">
    <property type="match status" value="1"/>
</dbReference>
<dbReference type="Pfam" id="PF08544">
    <property type="entry name" value="GHMP_kinases_C"/>
    <property type="match status" value="1"/>
</dbReference>
<dbReference type="GeneID" id="75106548"/>
<evidence type="ECO:0000313" key="6">
    <source>
        <dbReference type="Proteomes" id="UP001369247"/>
    </source>
</evidence>
<dbReference type="SUPFAM" id="SSF54211">
    <property type="entry name" value="Ribosomal protein S5 domain 2-like"/>
    <property type="match status" value="1"/>
</dbReference>
<comment type="catalytic activity">
    <reaction evidence="1">
        <text>(R)-pantoate + ATP = (R)-4-phosphopantoate + ADP + H(+)</text>
        <dbReference type="Rhea" id="RHEA:28246"/>
        <dbReference type="ChEBI" id="CHEBI:15378"/>
        <dbReference type="ChEBI" id="CHEBI:15980"/>
        <dbReference type="ChEBI" id="CHEBI:30616"/>
        <dbReference type="ChEBI" id="CHEBI:61294"/>
        <dbReference type="ChEBI" id="CHEBI:456216"/>
        <dbReference type="EC" id="2.7.1.169"/>
    </reaction>
</comment>
<keyword evidence="1 5" id="KW-0418">Kinase</keyword>
<name>A0A9E7UMJ3_METWO</name>
<dbReference type="RefSeq" id="WP_074358964.1">
    <property type="nucleotide sequence ID" value="NZ_CP104550.1"/>
</dbReference>
<comment type="similarity">
    <text evidence="1">Belongs to the GHMP kinase family. PoK subfamily.</text>
</comment>
<dbReference type="KEGG" id="mwo:MWSIV6_0936"/>
<evidence type="ECO:0000313" key="4">
    <source>
        <dbReference type="EMBL" id="MEJ8542553.1"/>
    </source>
</evidence>